<organism evidence="4 5">
    <name type="scientific">Flavobacterium johnsoniae</name>
    <name type="common">Cytophaga johnsonae</name>
    <dbReference type="NCBI Taxonomy" id="986"/>
    <lineage>
        <taxon>Bacteria</taxon>
        <taxon>Pseudomonadati</taxon>
        <taxon>Bacteroidota</taxon>
        <taxon>Flavobacteriia</taxon>
        <taxon>Flavobacteriales</taxon>
        <taxon>Flavobacteriaceae</taxon>
        <taxon>Flavobacterium</taxon>
    </lineage>
</organism>
<name>A0A1M5MT87_FLAJO</name>
<dbReference type="PANTHER" id="PTHR43976:SF16">
    <property type="entry name" value="SHORT-CHAIN DEHYDROGENASE_REDUCTASE FAMILY PROTEIN"/>
    <property type="match status" value="1"/>
</dbReference>
<dbReference type="InterPro" id="IPR002347">
    <property type="entry name" value="SDR_fam"/>
</dbReference>
<evidence type="ECO:0000313" key="4">
    <source>
        <dbReference type="EMBL" id="SHG80405.1"/>
    </source>
</evidence>
<dbReference type="InterPro" id="IPR036291">
    <property type="entry name" value="NAD(P)-bd_dom_sf"/>
</dbReference>
<dbReference type="Proteomes" id="UP000184112">
    <property type="component" value="Unassembled WGS sequence"/>
</dbReference>
<reference evidence="4 5" key="1">
    <citation type="submission" date="2016-11" db="EMBL/GenBank/DDBJ databases">
        <authorList>
            <person name="Jaros S."/>
            <person name="Januszkiewicz K."/>
            <person name="Wedrychowicz H."/>
        </authorList>
    </citation>
    <scope>NUCLEOTIDE SEQUENCE [LARGE SCALE GENOMIC DNA]</scope>
    <source>
        <strain evidence="4 5">DSM 6792</strain>
    </source>
</reference>
<dbReference type="Gene3D" id="3.40.50.720">
    <property type="entry name" value="NAD(P)-binding Rossmann-like Domain"/>
    <property type="match status" value="1"/>
</dbReference>
<gene>
    <name evidence="4" type="ORF">SAMN05444388_104293</name>
</gene>
<dbReference type="EMBL" id="FQWH01000004">
    <property type="protein sequence ID" value="SHG80405.1"/>
    <property type="molecule type" value="Genomic_DNA"/>
</dbReference>
<dbReference type="CDD" id="cd05374">
    <property type="entry name" value="17beta-HSD-like_SDR_c"/>
    <property type="match status" value="1"/>
</dbReference>
<dbReference type="PROSITE" id="PS00061">
    <property type="entry name" value="ADH_SHORT"/>
    <property type="match status" value="1"/>
</dbReference>
<dbReference type="AlphaFoldDB" id="A0A1M5MT87"/>
<dbReference type="InterPro" id="IPR051911">
    <property type="entry name" value="SDR_oxidoreductase"/>
</dbReference>
<proteinExistence type="inferred from homology"/>
<accession>A0A1M5MT87</accession>
<dbReference type="GO" id="GO:0016491">
    <property type="term" value="F:oxidoreductase activity"/>
    <property type="evidence" value="ECO:0007669"/>
    <property type="project" value="UniProtKB-KW"/>
</dbReference>
<evidence type="ECO:0000256" key="2">
    <source>
        <dbReference type="ARBA" id="ARBA00023002"/>
    </source>
</evidence>
<dbReference type="Pfam" id="PF00106">
    <property type="entry name" value="adh_short"/>
    <property type="match status" value="1"/>
</dbReference>
<dbReference type="PRINTS" id="PR00081">
    <property type="entry name" value="GDHRDH"/>
</dbReference>
<dbReference type="SUPFAM" id="SSF51735">
    <property type="entry name" value="NAD(P)-binding Rossmann-fold domains"/>
    <property type="match status" value="1"/>
</dbReference>
<dbReference type="PANTHER" id="PTHR43976">
    <property type="entry name" value="SHORT CHAIN DEHYDROGENASE"/>
    <property type="match status" value="1"/>
</dbReference>
<evidence type="ECO:0000256" key="3">
    <source>
        <dbReference type="RuleBase" id="RU000363"/>
    </source>
</evidence>
<dbReference type="InterPro" id="IPR020904">
    <property type="entry name" value="Sc_DH/Rdtase_CS"/>
</dbReference>
<dbReference type="RefSeq" id="WP_073409387.1">
    <property type="nucleotide sequence ID" value="NZ_FQWH01000004.1"/>
</dbReference>
<sequence length="268" mass="29237">MSKTILITGASKGFGKAWAEAFLAKGYNVAATARNVDTLNDLKEKYGQSVLTLKLDVDNREESLSVVEKVQNHFGSIDILINNAGYALTGAIEEATPNEARAQFETNFFGTLWLTQAVLPIMRNQKSGHIIQVSSILGLATLPTMGLYNASKFAVEGLSETLAAEVKQFGINVTLVEPNGYASNIWHTGISSESNPVYDGLKKAFSESENDFGIVEATAPAIVKLVESENPPLRLFLGRVALPFVKQNYEQKLKVREEWNDVSVEAHG</sequence>
<evidence type="ECO:0000256" key="1">
    <source>
        <dbReference type="ARBA" id="ARBA00006484"/>
    </source>
</evidence>
<keyword evidence="2" id="KW-0560">Oxidoreductase</keyword>
<comment type="similarity">
    <text evidence="1 3">Belongs to the short-chain dehydrogenases/reductases (SDR) family.</text>
</comment>
<protein>
    <submittedName>
        <fullName evidence="4">NADP-dependent 3-hydroxy acid dehydrogenase YdfG</fullName>
    </submittedName>
</protein>
<dbReference type="PRINTS" id="PR00080">
    <property type="entry name" value="SDRFAMILY"/>
</dbReference>
<dbReference type="NCBIfam" id="NF006114">
    <property type="entry name" value="PRK08263.1"/>
    <property type="match status" value="1"/>
</dbReference>
<evidence type="ECO:0000313" key="5">
    <source>
        <dbReference type="Proteomes" id="UP000184112"/>
    </source>
</evidence>